<dbReference type="Proteomes" id="UP001214603">
    <property type="component" value="Chromosome 1"/>
</dbReference>
<organism evidence="1 2">
    <name type="scientific">Malassezia obtusa</name>
    <dbReference type="NCBI Taxonomy" id="76774"/>
    <lineage>
        <taxon>Eukaryota</taxon>
        <taxon>Fungi</taxon>
        <taxon>Dikarya</taxon>
        <taxon>Basidiomycota</taxon>
        <taxon>Ustilaginomycotina</taxon>
        <taxon>Malasseziomycetes</taxon>
        <taxon>Malasseziales</taxon>
        <taxon>Malasseziaceae</taxon>
        <taxon>Malassezia</taxon>
    </lineage>
</organism>
<dbReference type="EMBL" id="CP119934">
    <property type="protein sequence ID" value="WFD02263.1"/>
    <property type="molecule type" value="Genomic_DNA"/>
</dbReference>
<name>A0AAF0E318_9BASI</name>
<evidence type="ECO:0000313" key="1">
    <source>
        <dbReference type="EMBL" id="WFD02263.1"/>
    </source>
</evidence>
<proteinExistence type="predicted"/>
<reference evidence="1" key="1">
    <citation type="submission" date="2023-03" db="EMBL/GenBank/DDBJ databases">
        <title>Mating type loci evolution in Malassezia.</title>
        <authorList>
            <person name="Coelho M.A."/>
        </authorList>
    </citation>
    <scope>NUCLEOTIDE SEQUENCE</scope>
    <source>
        <strain evidence="1">CBS 7876</strain>
    </source>
</reference>
<accession>A0AAF0E318</accession>
<protein>
    <submittedName>
        <fullName evidence="1">Uncharacterized protein</fullName>
    </submittedName>
</protein>
<gene>
    <name evidence="1" type="ORF">MOBT1_000945</name>
</gene>
<evidence type="ECO:0000313" key="2">
    <source>
        <dbReference type="Proteomes" id="UP001214603"/>
    </source>
</evidence>
<dbReference type="AlphaFoldDB" id="A0AAF0E318"/>
<keyword evidence="2" id="KW-1185">Reference proteome</keyword>
<sequence length="143" mass="15509">MPVALWVWDAGVDRATLMKRIDDSDYVRELVSGEEDSVEAAITQLVVPVEDADKDVELPTSVEGAAQYVRREDNAWSPRVFVIADARTASGDGTVRVVELATRDELRVAPGSLLEVAARADAGQTTLRGFREICGSDVYDAGQ</sequence>